<evidence type="ECO:0000313" key="3">
    <source>
        <dbReference type="Proteomes" id="UP000251692"/>
    </source>
</evidence>
<dbReference type="EMBL" id="QMDV01000003">
    <property type="protein sequence ID" value="RAU82100.1"/>
    <property type="molecule type" value="Genomic_DNA"/>
</dbReference>
<keyword evidence="1" id="KW-0472">Membrane</keyword>
<sequence>MTFQEIFINLITILVSLFIFYSLRSYWPKYFETKGANQATKEDIGEITEIVENIKSDLLQQNEFLKAQLSFYNQHKINLKNAEREAILDFNRKISAWLFSIVRFTFTTYKLDNYKDLNNVSIEFGKRQYECDLAEAHLELFIHDQEFLNTKMNLNVGILDLEGITDRALTEVYWVYSIFESENEFAKDSPDTQRQLKEKLLIDLDKLTNKHRKESLTQYKKVHKSMVDMRELINTRLKQLEEEEKTTANIV</sequence>
<organism evidence="2 3">
    <name type="scientific">Pontibacter arcticus</name>
    <dbReference type="NCBI Taxonomy" id="2080288"/>
    <lineage>
        <taxon>Bacteria</taxon>
        <taxon>Pseudomonadati</taxon>
        <taxon>Bacteroidota</taxon>
        <taxon>Cytophagia</taxon>
        <taxon>Cytophagales</taxon>
        <taxon>Hymenobacteraceae</taxon>
        <taxon>Pontibacter</taxon>
    </lineage>
</organism>
<keyword evidence="3" id="KW-1185">Reference proteome</keyword>
<gene>
    <name evidence="2" type="ORF">DP923_09815</name>
</gene>
<dbReference type="AlphaFoldDB" id="A0A364RCL8"/>
<comment type="caution">
    <text evidence="2">The sequence shown here is derived from an EMBL/GenBank/DDBJ whole genome shotgun (WGS) entry which is preliminary data.</text>
</comment>
<protein>
    <submittedName>
        <fullName evidence="2">Uncharacterized protein</fullName>
    </submittedName>
</protein>
<evidence type="ECO:0000256" key="1">
    <source>
        <dbReference type="SAM" id="Phobius"/>
    </source>
</evidence>
<evidence type="ECO:0000313" key="2">
    <source>
        <dbReference type="EMBL" id="RAU82100.1"/>
    </source>
</evidence>
<keyword evidence="1" id="KW-0812">Transmembrane</keyword>
<dbReference type="Proteomes" id="UP000251692">
    <property type="component" value="Unassembled WGS sequence"/>
</dbReference>
<keyword evidence="1" id="KW-1133">Transmembrane helix</keyword>
<reference evidence="2 3" key="2">
    <citation type="submission" date="2018-07" db="EMBL/GenBank/DDBJ databases">
        <title>Pontibacter sp. 2b14 genomic sequence and assembly.</title>
        <authorList>
            <person name="Du Z.-J."/>
        </authorList>
    </citation>
    <scope>NUCLEOTIDE SEQUENCE [LARGE SCALE GENOMIC DNA]</scope>
    <source>
        <strain evidence="2 3">2b14</strain>
    </source>
</reference>
<proteinExistence type="predicted"/>
<feature type="transmembrane region" description="Helical" evidence="1">
    <location>
        <begin position="6"/>
        <end position="23"/>
    </location>
</feature>
<dbReference type="OrthoDB" id="2942906at2"/>
<dbReference type="RefSeq" id="WP_112305693.1">
    <property type="nucleotide sequence ID" value="NZ_QMDV01000003.1"/>
</dbReference>
<name>A0A364RCL8_9BACT</name>
<reference evidence="2 3" key="1">
    <citation type="submission" date="2018-06" db="EMBL/GenBank/DDBJ databases">
        <authorList>
            <person name="Liu Z.-W."/>
        </authorList>
    </citation>
    <scope>NUCLEOTIDE SEQUENCE [LARGE SCALE GENOMIC DNA]</scope>
    <source>
        <strain evidence="2 3">2b14</strain>
    </source>
</reference>
<accession>A0A364RCL8</accession>